<keyword evidence="3 7" id="KW-0812">Transmembrane</keyword>
<feature type="compositionally biased region" description="Basic and acidic residues" evidence="6">
    <location>
        <begin position="499"/>
        <end position="512"/>
    </location>
</feature>
<name>A0A7I7YF85_9MYCO</name>
<feature type="transmembrane region" description="Helical" evidence="7">
    <location>
        <begin position="182"/>
        <end position="202"/>
    </location>
</feature>
<evidence type="ECO:0000313" key="9">
    <source>
        <dbReference type="Proteomes" id="UP000467385"/>
    </source>
</evidence>
<evidence type="ECO:0000256" key="1">
    <source>
        <dbReference type="ARBA" id="ARBA00004141"/>
    </source>
</evidence>
<organism evidence="8 9">
    <name type="scientific">Mycobacterium conspicuum</name>
    <dbReference type="NCBI Taxonomy" id="44010"/>
    <lineage>
        <taxon>Bacteria</taxon>
        <taxon>Bacillati</taxon>
        <taxon>Actinomycetota</taxon>
        <taxon>Actinomycetes</taxon>
        <taxon>Mycobacteriales</taxon>
        <taxon>Mycobacteriaceae</taxon>
        <taxon>Mycobacterium</taxon>
    </lineage>
</organism>
<dbReference type="GO" id="GO:0015093">
    <property type="term" value="F:ferrous iron transmembrane transporter activity"/>
    <property type="evidence" value="ECO:0007669"/>
    <property type="project" value="TreeGrafter"/>
</dbReference>
<gene>
    <name evidence="8" type="ORF">MCNS_29870</name>
</gene>
<feature type="transmembrane region" description="Helical" evidence="7">
    <location>
        <begin position="150"/>
        <end position="175"/>
    </location>
</feature>
<evidence type="ECO:0000256" key="7">
    <source>
        <dbReference type="SAM" id="Phobius"/>
    </source>
</evidence>
<dbReference type="Pfam" id="PF03239">
    <property type="entry name" value="FTR1"/>
    <property type="match status" value="1"/>
</dbReference>
<feature type="transmembrane region" description="Helical" evidence="7">
    <location>
        <begin position="280"/>
        <end position="302"/>
    </location>
</feature>
<dbReference type="PANTHER" id="PTHR31632">
    <property type="entry name" value="IRON TRANSPORTER FTH1"/>
    <property type="match status" value="1"/>
</dbReference>
<feature type="transmembrane region" description="Helical" evidence="7">
    <location>
        <begin position="250"/>
        <end position="268"/>
    </location>
</feature>
<dbReference type="InterPro" id="IPR004923">
    <property type="entry name" value="FTR1/Fip1/EfeU"/>
</dbReference>
<keyword evidence="4 7" id="KW-1133">Transmembrane helix</keyword>
<dbReference type="PANTHER" id="PTHR31632:SF2">
    <property type="entry name" value="PLASMA MEMBRANE IRON PERMEASE"/>
    <property type="match status" value="1"/>
</dbReference>
<feature type="transmembrane region" description="Helical" evidence="7">
    <location>
        <begin position="114"/>
        <end position="138"/>
    </location>
</feature>
<comment type="subcellular location">
    <subcellularLocation>
        <location evidence="1">Membrane</location>
        <topology evidence="1">Multi-pass membrane protein</topology>
    </subcellularLocation>
</comment>
<evidence type="ECO:0000313" key="8">
    <source>
        <dbReference type="EMBL" id="BBZ39924.1"/>
    </source>
</evidence>
<dbReference type="NCBIfam" id="NF041756">
    <property type="entry name" value="EfeU"/>
    <property type="match status" value="1"/>
</dbReference>
<dbReference type="GO" id="GO:0033573">
    <property type="term" value="C:high-affinity iron permease complex"/>
    <property type="evidence" value="ECO:0007669"/>
    <property type="project" value="InterPro"/>
</dbReference>
<evidence type="ECO:0008006" key="10">
    <source>
        <dbReference type="Google" id="ProtNLM"/>
    </source>
</evidence>
<evidence type="ECO:0000256" key="2">
    <source>
        <dbReference type="ARBA" id="ARBA00008333"/>
    </source>
</evidence>
<proteinExistence type="inferred from homology"/>
<reference evidence="8 9" key="1">
    <citation type="journal article" date="2019" name="Emerg. Microbes Infect.">
        <title>Comprehensive subspecies identification of 175 nontuberculous mycobacteria species based on 7547 genomic profiles.</title>
        <authorList>
            <person name="Matsumoto Y."/>
            <person name="Kinjo T."/>
            <person name="Motooka D."/>
            <person name="Nabeya D."/>
            <person name="Jung N."/>
            <person name="Uechi K."/>
            <person name="Horii T."/>
            <person name="Iida T."/>
            <person name="Fujita J."/>
            <person name="Nakamura S."/>
        </authorList>
    </citation>
    <scope>NUCLEOTIDE SEQUENCE [LARGE SCALE GENOMIC DNA]</scope>
    <source>
        <strain evidence="8 9">JCM 14738</strain>
    </source>
</reference>
<evidence type="ECO:0000256" key="5">
    <source>
        <dbReference type="ARBA" id="ARBA00023136"/>
    </source>
</evidence>
<feature type="transmembrane region" description="Helical" evidence="7">
    <location>
        <begin position="41"/>
        <end position="63"/>
    </location>
</feature>
<protein>
    <recommendedName>
        <fullName evidence="10">High-affinity Fe2+/Pb2+ permease</fullName>
    </recommendedName>
</protein>
<feature type="transmembrane region" description="Helical" evidence="7">
    <location>
        <begin position="75"/>
        <end position="93"/>
    </location>
</feature>
<evidence type="ECO:0000256" key="6">
    <source>
        <dbReference type="SAM" id="MobiDB-lite"/>
    </source>
</evidence>
<dbReference type="AlphaFoldDB" id="A0A7I7YF85"/>
<feature type="transmembrane region" description="Helical" evidence="7">
    <location>
        <begin position="6"/>
        <end position="29"/>
    </location>
</feature>
<keyword evidence="9" id="KW-1185">Reference proteome</keyword>
<comment type="similarity">
    <text evidence="2">Belongs to the oxidase-dependent Fe transporter (OFeT) (TC 9.A.10.1) family.</text>
</comment>
<evidence type="ECO:0000256" key="4">
    <source>
        <dbReference type="ARBA" id="ARBA00022989"/>
    </source>
</evidence>
<feature type="region of interest" description="Disordered" evidence="6">
    <location>
        <begin position="499"/>
        <end position="519"/>
    </location>
</feature>
<dbReference type="EMBL" id="AP022613">
    <property type="protein sequence ID" value="BBZ39924.1"/>
    <property type="molecule type" value="Genomic_DNA"/>
</dbReference>
<accession>A0A7I7YF85</accession>
<evidence type="ECO:0000256" key="3">
    <source>
        <dbReference type="ARBA" id="ARBA00022692"/>
    </source>
</evidence>
<sequence length="519" mass="53921">MQGVFVGTFLIGLREGLEATLIVSIVGAFLKRNGRSTRPMFAGVGLAVLISVGVGIGLDLVSAGLPQARQEKMETVIGAVAVVLVTSMIIWMNRNAARLKGQLEHDARRAMNRGGVLALAAMAFLAVLKEGFETAVFLLAAAQTSHGNRWLVVVGGVVGILAAIGIGVGLYFGGLKINLGRFFRVTGVLLVLIAAGLVMAALRTAHEGGWVTIGQRQLASFSSWMPANSVQGALITGVFGIPPDPRLVEVVGWLLYTVPVLVVFLWPARFAAEPRTRRRLLAAVAAALLVAAGLLAFALPAGGSVADARSRSVIDRTGHSARVSLASGVLTVSDGGRIVLTATGDQNVNGVPVRVWQASVGAPAGAGPTTVTLEQLVNTTGGRLPVGISTARTPGPFQARWAAVTVYTVLAQGDSVVSAQAVTNHTATLTGGGLIAPKTVSLGGLRTDWATASAEDNSITAQIAATDRERAERQLWRVWVPLVLAGFAVACALSGRTRAEPERRAIDGESRRPGQVSVS</sequence>
<keyword evidence="5 7" id="KW-0472">Membrane</keyword>
<dbReference type="Proteomes" id="UP000467385">
    <property type="component" value="Chromosome"/>
</dbReference>